<evidence type="ECO:0000259" key="1">
    <source>
        <dbReference type="Pfam" id="PF02931"/>
    </source>
</evidence>
<keyword evidence="3" id="KW-1185">Reference proteome</keyword>
<accession>A0A158PN52</accession>
<proteinExistence type="predicted"/>
<dbReference type="InterPro" id="IPR006202">
    <property type="entry name" value="Neur_chan_lig-bd"/>
</dbReference>
<dbReference type="Gene3D" id="2.70.170.10">
    <property type="entry name" value="Neurotransmitter-gated ion-channel ligand-binding domain"/>
    <property type="match status" value="1"/>
</dbReference>
<gene>
    <name evidence="2" type="ORF">ASIM_LOCUS10570</name>
</gene>
<dbReference type="Pfam" id="PF02931">
    <property type="entry name" value="Neur_chan_LBD"/>
    <property type="match status" value="1"/>
</dbReference>
<dbReference type="GO" id="GO:0016020">
    <property type="term" value="C:membrane"/>
    <property type="evidence" value="ECO:0007669"/>
    <property type="project" value="InterPro"/>
</dbReference>
<evidence type="ECO:0000313" key="3">
    <source>
        <dbReference type="Proteomes" id="UP000267096"/>
    </source>
</evidence>
<dbReference type="GO" id="GO:0005230">
    <property type="term" value="F:extracellular ligand-gated monoatomic ion channel activity"/>
    <property type="evidence" value="ECO:0007669"/>
    <property type="project" value="InterPro"/>
</dbReference>
<dbReference type="InterPro" id="IPR036734">
    <property type="entry name" value="Neur_chan_lig-bd_sf"/>
</dbReference>
<feature type="domain" description="Neurotransmitter-gated ion-channel ligand-binding" evidence="1">
    <location>
        <begin position="10"/>
        <end position="142"/>
    </location>
</feature>
<reference evidence="4" key="1">
    <citation type="submission" date="2016-04" db="UniProtKB">
        <authorList>
            <consortium name="WormBaseParasite"/>
        </authorList>
    </citation>
    <scope>IDENTIFICATION</scope>
</reference>
<reference evidence="2 3" key="2">
    <citation type="submission" date="2018-11" db="EMBL/GenBank/DDBJ databases">
        <authorList>
            <consortium name="Pathogen Informatics"/>
        </authorList>
    </citation>
    <scope>NUCLEOTIDE SEQUENCE [LARGE SCALE GENOMIC DNA]</scope>
</reference>
<dbReference type="AlphaFoldDB" id="A0A158PN52"/>
<dbReference type="WBParaSite" id="ASIM_0001101201-mRNA-1">
    <property type="protein sequence ID" value="ASIM_0001101201-mRNA-1"/>
    <property type="gene ID" value="ASIM_0001101201"/>
</dbReference>
<dbReference type="GO" id="GO:0004888">
    <property type="term" value="F:transmembrane signaling receptor activity"/>
    <property type="evidence" value="ECO:0007669"/>
    <property type="project" value="InterPro"/>
</dbReference>
<sequence length="161" mass="18796">MDRRRVAQEAEIINNLLDGYNPEVRPSGSVLYEGYHRPVVVTVNMYIRSIRKVDDAEMQYDVDVTLRQKWRDDRLSYAKEGPDSITLKDPHKIWTPDSFFANEYEGQRHMLDQPNTLVRISRDGSVFYSTRLSLALTCAMDFAVLFLNLKNIDSTVDFWNK</sequence>
<dbReference type="EMBL" id="UYRR01031005">
    <property type="protein sequence ID" value="VDK43212.1"/>
    <property type="molecule type" value="Genomic_DNA"/>
</dbReference>
<dbReference type="PANTHER" id="PTHR18945">
    <property type="entry name" value="NEUROTRANSMITTER GATED ION CHANNEL"/>
    <property type="match status" value="1"/>
</dbReference>
<evidence type="ECO:0000313" key="2">
    <source>
        <dbReference type="EMBL" id="VDK43212.1"/>
    </source>
</evidence>
<organism evidence="4">
    <name type="scientific">Anisakis simplex</name>
    <name type="common">Herring worm</name>
    <dbReference type="NCBI Taxonomy" id="6269"/>
    <lineage>
        <taxon>Eukaryota</taxon>
        <taxon>Metazoa</taxon>
        <taxon>Ecdysozoa</taxon>
        <taxon>Nematoda</taxon>
        <taxon>Chromadorea</taxon>
        <taxon>Rhabditida</taxon>
        <taxon>Spirurina</taxon>
        <taxon>Ascaridomorpha</taxon>
        <taxon>Ascaridoidea</taxon>
        <taxon>Anisakidae</taxon>
        <taxon>Anisakis</taxon>
        <taxon>Anisakis simplex complex</taxon>
    </lineage>
</organism>
<name>A0A158PN52_ANISI</name>
<evidence type="ECO:0000313" key="4">
    <source>
        <dbReference type="WBParaSite" id="ASIM_0001101201-mRNA-1"/>
    </source>
</evidence>
<protein>
    <submittedName>
        <fullName evidence="4">GluClalpha (inferred by orthology to a D. melanogaster protein)</fullName>
    </submittedName>
</protein>
<dbReference type="Proteomes" id="UP000267096">
    <property type="component" value="Unassembled WGS sequence"/>
</dbReference>
<dbReference type="OrthoDB" id="442503at2759"/>
<dbReference type="InterPro" id="IPR006201">
    <property type="entry name" value="Neur_channel"/>
</dbReference>
<dbReference type="SUPFAM" id="SSF63712">
    <property type="entry name" value="Nicotinic receptor ligand binding domain-like"/>
    <property type="match status" value="1"/>
</dbReference>